<dbReference type="HAMAP" id="MF_01899">
    <property type="entry name" value="RNase_D"/>
    <property type="match status" value="1"/>
</dbReference>
<dbReference type="InterPro" id="IPR006292">
    <property type="entry name" value="RNase_D"/>
</dbReference>
<dbReference type="InterPro" id="IPR010997">
    <property type="entry name" value="HRDC-like_sf"/>
</dbReference>
<evidence type="ECO:0000313" key="8">
    <source>
        <dbReference type="EMBL" id="REG55750.1"/>
    </source>
</evidence>
<dbReference type="InterPro" id="IPR002121">
    <property type="entry name" value="HRDC_dom"/>
</dbReference>
<comment type="cofactor">
    <cofactor evidence="6">
        <name>a divalent metal cation</name>
        <dbReference type="ChEBI" id="CHEBI:60240"/>
    </cofactor>
</comment>
<reference evidence="8 9" key="1">
    <citation type="submission" date="2018-08" db="EMBL/GenBank/DDBJ databases">
        <title>Genomic Encyclopedia of Archaeal and Bacterial Type Strains, Phase II (KMG-II): from individual species to whole genera.</title>
        <authorList>
            <person name="Goeker M."/>
        </authorList>
    </citation>
    <scope>NUCLEOTIDE SEQUENCE [LARGE SCALE GENOMIC DNA]</scope>
    <source>
        <strain evidence="8 9">DSM 582</strain>
    </source>
</reference>
<organism evidence="8 9">
    <name type="scientific">Paracoccus versutus</name>
    <name type="common">Thiobacillus versutus</name>
    <dbReference type="NCBI Taxonomy" id="34007"/>
    <lineage>
        <taxon>Bacteria</taxon>
        <taxon>Pseudomonadati</taxon>
        <taxon>Pseudomonadota</taxon>
        <taxon>Alphaproteobacteria</taxon>
        <taxon>Rhodobacterales</taxon>
        <taxon>Paracoccaceae</taxon>
        <taxon>Paracoccus</taxon>
    </lineage>
</organism>
<protein>
    <recommendedName>
        <fullName evidence="6">Ribonuclease D</fullName>
        <shortName evidence="6">RNase D</shortName>
        <ecNumber evidence="6">3.1.13.5</ecNumber>
    </recommendedName>
</protein>
<dbReference type="EMBL" id="QUMX01000002">
    <property type="protein sequence ID" value="REG55750.1"/>
    <property type="molecule type" value="Genomic_DNA"/>
</dbReference>
<keyword evidence="4 6" id="KW-0378">Hydrolase</keyword>
<evidence type="ECO:0000256" key="4">
    <source>
        <dbReference type="ARBA" id="ARBA00022801"/>
    </source>
</evidence>
<dbReference type="Pfam" id="PF00570">
    <property type="entry name" value="HRDC"/>
    <property type="match status" value="1"/>
</dbReference>
<comment type="function">
    <text evidence="6">Exonuclease involved in the 3' processing of various precursor tRNAs. Initiates hydrolysis at the 3'-terminus of an RNA molecule and releases 5'-mononucleotides.</text>
</comment>
<dbReference type="InterPro" id="IPR051086">
    <property type="entry name" value="RNase_D-like"/>
</dbReference>
<dbReference type="InterPro" id="IPR044876">
    <property type="entry name" value="HRDC_dom_sf"/>
</dbReference>
<dbReference type="EC" id="3.1.13.5" evidence="6"/>
<dbReference type="SUPFAM" id="SSF47819">
    <property type="entry name" value="HRDC-like"/>
    <property type="match status" value="2"/>
</dbReference>
<evidence type="ECO:0000313" key="9">
    <source>
        <dbReference type="Proteomes" id="UP000256794"/>
    </source>
</evidence>
<dbReference type="SMART" id="SM00474">
    <property type="entry name" value="35EXOc"/>
    <property type="match status" value="1"/>
</dbReference>
<dbReference type="GO" id="GO:0003676">
    <property type="term" value="F:nucleic acid binding"/>
    <property type="evidence" value="ECO:0007669"/>
    <property type="project" value="InterPro"/>
</dbReference>
<dbReference type="CDD" id="cd06142">
    <property type="entry name" value="RNaseD_exo"/>
    <property type="match status" value="1"/>
</dbReference>
<comment type="similarity">
    <text evidence="6">Belongs to the RNase D family.</text>
</comment>
<dbReference type="Pfam" id="PF01612">
    <property type="entry name" value="DNA_pol_A_exo1"/>
    <property type="match status" value="1"/>
</dbReference>
<dbReference type="Gene3D" id="1.10.150.80">
    <property type="entry name" value="HRDC domain"/>
    <property type="match status" value="1"/>
</dbReference>
<dbReference type="SMART" id="SM00341">
    <property type="entry name" value="HRDC"/>
    <property type="match status" value="1"/>
</dbReference>
<dbReference type="InterPro" id="IPR036397">
    <property type="entry name" value="RNaseH_sf"/>
</dbReference>
<accession>A0AAQ0HKH6</accession>
<proteinExistence type="inferred from homology"/>
<dbReference type="PANTHER" id="PTHR47649:SF1">
    <property type="entry name" value="RIBONUCLEASE D"/>
    <property type="match status" value="1"/>
</dbReference>
<evidence type="ECO:0000256" key="1">
    <source>
        <dbReference type="ARBA" id="ARBA00022490"/>
    </source>
</evidence>
<evidence type="ECO:0000256" key="5">
    <source>
        <dbReference type="ARBA" id="ARBA00022839"/>
    </source>
</evidence>
<gene>
    <name evidence="6" type="primary">rnd</name>
    <name evidence="8" type="ORF">ATH84_1002195</name>
</gene>
<keyword evidence="5 6" id="KW-0269">Exonuclease</keyword>
<dbReference type="GO" id="GO:0008408">
    <property type="term" value="F:3'-5' exonuclease activity"/>
    <property type="evidence" value="ECO:0007669"/>
    <property type="project" value="InterPro"/>
</dbReference>
<dbReference type="NCBIfam" id="TIGR01388">
    <property type="entry name" value="rnd"/>
    <property type="match status" value="1"/>
</dbReference>
<dbReference type="PANTHER" id="PTHR47649">
    <property type="entry name" value="RIBONUCLEASE D"/>
    <property type="match status" value="1"/>
</dbReference>
<dbReference type="PROSITE" id="PS50967">
    <property type="entry name" value="HRDC"/>
    <property type="match status" value="1"/>
</dbReference>
<dbReference type="InterPro" id="IPR012337">
    <property type="entry name" value="RNaseH-like_sf"/>
</dbReference>
<evidence type="ECO:0000256" key="3">
    <source>
        <dbReference type="ARBA" id="ARBA00022722"/>
    </source>
</evidence>
<keyword evidence="2 6" id="KW-0819">tRNA processing</keyword>
<comment type="caution">
    <text evidence="8">The sequence shown here is derived from an EMBL/GenBank/DDBJ whole genome shotgun (WGS) entry which is preliminary data.</text>
</comment>
<keyword evidence="1 6" id="KW-0963">Cytoplasm</keyword>
<keyword evidence="9" id="KW-1185">Reference proteome</keyword>
<dbReference type="GO" id="GO:0000166">
    <property type="term" value="F:nucleotide binding"/>
    <property type="evidence" value="ECO:0007669"/>
    <property type="project" value="InterPro"/>
</dbReference>
<dbReference type="GO" id="GO:0005737">
    <property type="term" value="C:cytoplasm"/>
    <property type="evidence" value="ECO:0007669"/>
    <property type="project" value="UniProtKB-SubCell"/>
</dbReference>
<feature type="domain" description="HRDC" evidence="7">
    <location>
        <begin position="229"/>
        <end position="310"/>
    </location>
</feature>
<evidence type="ECO:0000256" key="6">
    <source>
        <dbReference type="HAMAP-Rule" id="MF_01899"/>
    </source>
</evidence>
<dbReference type="AlphaFoldDB" id="A0AAQ0HKH6"/>
<evidence type="ECO:0000259" key="7">
    <source>
        <dbReference type="PROSITE" id="PS50967"/>
    </source>
</evidence>
<comment type="subcellular location">
    <subcellularLocation>
        <location evidence="6">Cytoplasm</location>
    </subcellularLocation>
</comment>
<dbReference type="SUPFAM" id="SSF53098">
    <property type="entry name" value="Ribonuclease H-like"/>
    <property type="match status" value="1"/>
</dbReference>
<sequence length="402" mass="43759">MPAKATNDQKPEIRTLTTTAELAEFCALAKTQPYVTLDTEFLRERTYYSRLCLIQAALPPASAAKAAGGSAVLIDPLVEGLSLEPLYDLFRHKATVKVFHAARQDLEIFFHDAGVMPDPLFDTQIAAMVCGFGEQVGYETLVKKIARQPLDKSSRFTDWSHRPLSDAQAAYALADVTHLRAIYEFLSTQLDKTGRAPWLAEEVAVLLNPETYITRPEEAWERVRTRSGSPRFLAVVRELARFRETYAQERDIPRARVFKDDALIELASTKPLSEADLAKSRLLLRDARRGEIANGILSAVKAGVEAKDLPKPAPDEPGRPGNAALAELLRVLLKAKADAAGVAPRLIASASDLDAIASGMRDLPALSGWRAEVFGRDALRLAAGEIALSAQGGAVKVVPVAP</sequence>
<evidence type="ECO:0000256" key="2">
    <source>
        <dbReference type="ARBA" id="ARBA00022694"/>
    </source>
</evidence>
<dbReference type="InterPro" id="IPR002562">
    <property type="entry name" value="3'-5'_exonuclease_dom"/>
</dbReference>
<dbReference type="Gene3D" id="3.30.420.10">
    <property type="entry name" value="Ribonuclease H-like superfamily/Ribonuclease H"/>
    <property type="match status" value="1"/>
</dbReference>
<dbReference type="GO" id="GO:0042780">
    <property type="term" value="P:tRNA 3'-end processing"/>
    <property type="evidence" value="ECO:0007669"/>
    <property type="project" value="UniProtKB-UniRule"/>
</dbReference>
<comment type="catalytic activity">
    <reaction evidence="6">
        <text>Exonucleolytic cleavage that removes extra residues from the 3'-terminus of tRNA to produce 5'-mononucleotides.</text>
        <dbReference type="EC" id="3.1.13.5"/>
    </reaction>
</comment>
<keyword evidence="3 6" id="KW-0540">Nuclease</keyword>
<dbReference type="Proteomes" id="UP000256794">
    <property type="component" value="Unassembled WGS sequence"/>
</dbReference>
<name>A0AAQ0HKH6_PARVE</name>
<dbReference type="GO" id="GO:0033890">
    <property type="term" value="F:ribonuclease D activity"/>
    <property type="evidence" value="ECO:0007669"/>
    <property type="project" value="UniProtKB-UniRule"/>
</dbReference>